<protein>
    <submittedName>
        <fullName evidence="1">DUF6152 family protein</fullName>
    </submittedName>
</protein>
<reference evidence="1" key="1">
    <citation type="submission" date="2022-11" db="EMBL/GenBank/DDBJ databases">
        <title>beta-Carotene-producing bacterium, Jeongeuplla avenae sp. nov., alleviates the salt stress of Arabidopsis seedlings.</title>
        <authorList>
            <person name="Jiang L."/>
            <person name="Lee J."/>
        </authorList>
    </citation>
    <scope>NUCLEOTIDE SEQUENCE</scope>
    <source>
        <strain evidence="1">DY_R2A_6</strain>
    </source>
</reference>
<name>A0ACD4NQ31_9HYPH</name>
<dbReference type="Proteomes" id="UP001163223">
    <property type="component" value="Chromosome"/>
</dbReference>
<gene>
    <name evidence="1" type="ORF">OXU80_01525</name>
</gene>
<sequence>MTVAARALRPRTTLVGVAALAALTTTGALAHHGWSWAEADQIELTGEIREIYVGPPHPVLRVAAADGDWTVELGNPNQTRRAGFTDESAAVGDSITALGNRSEDASEKRMKAVRITVRERTYDIYPDRIRSN</sequence>
<dbReference type="EMBL" id="CP113520">
    <property type="protein sequence ID" value="WAJ28957.1"/>
    <property type="molecule type" value="Genomic_DNA"/>
</dbReference>
<proteinExistence type="predicted"/>
<evidence type="ECO:0000313" key="1">
    <source>
        <dbReference type="EMBL" id="WAJ28957.1"/>
    </source>
</evidence>
<evidence type="ECO:0000313" key="2">
    <source>
        <dbReference type="Proteomes" id="UP001163223"/>
    </source>
</evidence>
<accession>A0ACD4NQ31</accession>
<organism evidence="1 2">
    <name type="scientific">Antarcticirhabdus aurantiaca</name>
    <dbReference type="NCBI Taxonomy" id="2606717"/>
    <lineage>
        <taxon>Bacteria</taxon>
        <taxon>Pseudomonadati</taxon>
        <taxon>Pseudomonadota</taxon>
        <taxon>Alphaproteobacteria</taxon>
        <taxon>Hyphomicrobiales</taxon>
        <taxon>Aurantimonadaceae</taxon>
        <taxon>Antarcticirhabdus</taxon>
    </lineage>
</organism>
<keyword evidence="2" id="KW-1185">Reference proteome</keyword>